<dbReference type="RefSeq" id="WP_264504181.1">
    <property type="nucleotide sequence ID" value="NZ_JAPDFL010000001.1"/>
</dbReference>
<name>A0ABT3GU24_9RHOB</name>
<sequence>MTDDSIPAGMAALSICEALLLALNDAKTLPEREILGILQDAAATHENAAGTEAEQALHATVAALITRIIAGGNWVRRP</sequence>
<dbReference type="EMBL" id="JAPDFL010000001">
    <property type="protein sequence ID" value="MCW1931024.1"/>
    <property type="molecule type" value="Genomic_DNA"/>
</dbReference>
<accession>A0ABT3GU24</accession>
<gene>
    <name evidence="1" type="ORF">OKW52_01735</name>
</gene>
<reference evidence="1 2" key="1">
    <citation type="submission" date="2022-10" db="EMBL/GenBank/DDBJ databases">
        <title>Pararhodobacter sp. nov., isolated from marine algae.</title>
        <authorList>
            <person name="Choi B.J."/>
            <person name="Kim J.M."/>
            <person name="Lee J.K."/>
            <person name="Choi D.G."/>
            <person name="Jeon C.O."/>
        </authorList>
    </citation>
    <scope>NUCLEOTIDE SEQUENCE [LARGE SCALE GENOMIC DNA]</scope>
    <source>
        <strain evidence="1 2">ZQ420</strain>
    </source>
</reference>
<comment type="caution">
    <text evidence="1">The sequence shown here is derived from an EMBL/GenBank/DDBJ whole genome shotgun (WGS) entry which is preliminary data.</text>
</comment>
<evidence type="ECO:0000313" key="2">
    <source>
        <dbReference type="Proteomes" id="UP001208938"/>
    </source>
</evidence>
<protein>
    <submittedName>
        <fullName evidence="1">Uncharacterized protein</fullName>
    </submittedName>
</protein>
<proteinExistence type="predicted"/>
<evidence type="ECO:0000313" key="1">
    <source>
        <dbReference type="EMBL" id="MCW1931024.1"/>
    </source>
</evidence>
<dbReference type="Proteomes" id="UP001208938">
    <property type="component" value="Unassembled WGS sequence"/>
</dbReference>
<keyword evidence="2" id="KW-1185">Reference proteome</keyword>
<organism evidence="1 2">
    <name type="scientific">Pararhodobacter zhoushanensis</name>
    <dbReference type="NCBI Taxonomy" id="2479545"/>
    <lineage>
        <taxon>Bacteria</taxon>
        <taxon>Pseudomonadati</taxon>
        <taxon>Pseudomonadota</taxon>
        <taxon>Alphaproteobacteria</taxon>
        <taxon>Rhodobacterales</taxon>
        <taxon>Paracoccaceae</taxon>
        <taxon>Pararhodobacter</taxon>
    </lineage>
</organism>